<proteinExistence type="predicted"/>
<sequence>MLHKTLITIPIPPAPDANAIAEALSDSIAPSLIVGSRRLQDQNQDEDPVQLHREHPSRGFRASEPEQCHSLFSKESTEVQNPSSREHEDTHNEECMTQWLDKYEDRKNQPSDNQESSIHCHETPATYDEQSE</sequence>
<reference evidence="2 3" key="1">
    <citation type="journal article" date="2013" name="PLoS ONE">
        <title>Assembly-driven community genomics of a hypersaline microbial ecosystem.</title>
        <authorList>
            <person name="Podell S."/>
            <person name="Ugalde J.A."/>
            <person name="Narasingarao P."/>
            <person name="Banfield J.F."/>
            <person name="Heidelberg K.B."/>
            <person name="Allen E.E."/>
        </authorList>
    </citation>
    <scope>NUCLEOTIDE SEQUENCE [LARGE SCALE GENOMIC DNA]</scope>
    <source>
        <strain evidence="3">J07HQW2</strain>
    </source>
</reference>
<gene>
    <name evidence="2" type="ORF">J07HQW2_00332</name>
</gene>
<dbReference type="STRING" id="1238425.J07HQW2_00332"/>
<feature type="region of interest" description="Disordered" evidence="1">
    <location>
        <begin position="35"/>
        <end position="132"/>
    </location>
</feature>
<feature type="compositionally biased region" description="Basic and acidic residues" evidence="1">
    <location>
        <begin position="84"/>
        <end position="94"/>
    </location>
</feature>
<evidence type="ECO:0000313" key="2">
    <source>
        <dbReference type="EMBL" id="ERG93898.1"/>
    </source>
</evidence>
<evidence type="ECO:0000256" key="1">
    <source>
        <dbReference type="SAM" id="MobiDB-lite"/>
    </source>
</evidence>
<dbReference type="Proteomes" id="UP000030710">
    <property type="component" value="Unassembled WGS sequence"/>
</dbReference>
<name>U1NBB1_9EURY</name>
<organism evidence="2 3">
    <name type="scientific">Haloquadratum walsbyi J07HQW2</name>
    <dbReference type="NCBI Taxonomy" id="1238425"/>
    <lineage>
        <taxon>Archaea</taxon>
        <taxon>Methanobacteriati</taxon>
        <taxon>Methanobacteriota</taxon>
        <taxon>Stenosarchaea group</taxon>
        <taxon>Halobacteria</taxon>
        <taxon>Halobacteriales</taxon>
        <taxon>Haloferacaceae</taxon>
        <taxon>Haloquadratum</taxon>
    </lineage>
</organism>
<dbReference type="EMBL" id="KE356561">
    <property type="protein sequence ID" value="ERG93898.1"/>
    <property type="molecule type" value="Genomic_DNA"/>
</dbReference>
<protein>
    <submittedName>
        <fullName evidence="2">Uncharacterized protein</fullName>
    </submittedName>
</protein>
<dbReference type="AlphaFoldDB" id="U1NBB1"/>
<feature type="compositionally biased region" description="Basic and acidic residues" evidence="1">
    <location>
        <begin position="49"/>
        <end position="67"/>
    </location>
</feature>
<evidence type="ECO:0000313" key="3">
    <source>
        <dbReference type="Proteomes" id="UP000030710"/>
    </source>
</evidence>
<dbReference type="HOGENOM" id="CLU_1912314_0_0_2"/>
<accession>U1NBB1</accession>